<evidence type="ECO:0000313" key="1">
    <source>
        <dbReference type="EMBL" id="JAE34355.1"/>
    </source>
</evidence>
<protein>
    <submittedName>
        <fullName evidence="1">Uncharacterized protein</fullName>
    </submittedName>
</protein>
<proteinExistence type="predicted"/>
<dbReference type="AlphaFoldDB" id="A0A0A9HAZ1"/>
<name>A0A0A9HAZ1_ARUDO</name>
<reference evidence="1" key="2">
    <citation type="journal article" date="2015" name="Data Brief">
        <title>Shoot transcriptome of the giant reed, Arundo donax.</title>
        <authorList>
            <person name="Barrero R.A."/>
            <person name="Guerrero F.D."/>
            <person name="Moolhuijzen P."/>
            <person name="Goolsby J.A."/>
            <person name="Tidwell J."/>
            <person name="Bellgard S.E."/>
            <person name="Bellgard M.I."/>
        </authorList>
    </citation>
    <scope>NUCLEOTIDE SEQUENCE</scope>
    <source>
        <tissue evidence="1">Shoot tissue taken approximately 20 cm above the soil surface</tissue>
    </source>
</reference>
<sequence length="41" mass="4848">MFHCDIRFIILSAWQEKSLVLFNHLVASCQQLSEKRYASFS</sequence>
<dbReference type="PROSITE" id="PS51257">
    <property type="entry name" value="PROKAR_LIPOPROTEIN"/>
    <property type="match status" value="1"/>
</dbReference>
<accession>A0A0A9HAZ1</accession>
<organism evidence="1">
    <name type="scientific">Arundo donax</name>
    <name type="common">Giant reed</name>
    <name type="synonym">Donax arundinaceus</name>
    <dbReference type="NCBI Taxonomy" id="35708"/>
    <lineage>
        <taxon>Eukaryota</taxon>
        <taxon>Viridiplantae</taxon>
        <taxon>Streptophyta</taxon>
        <taxon>Embryophyta</taxon>
        <taxon>Tracheophyta</taxon>
        <taxon>Spermatophyta</taxon>
        <taxon>Magnoliopsida</taxon>
        <taxon>Liliopsida</taxon>
        <taxon>Poales</taxon>
        <taxon>Poaceae</taxon>
        <taxon>PACMAD clade</taxon>
        <taxon>Arundinoideae</taxon>
        <taxon>Arundineae</taxon>
        <taxon>Arundo</taxon>
    </lineage>
</organism>
<dbReference type="EMBL" id="GBRH01163541">
    <property type="protein sequence ID" value="JAE34355.1"/>
    <property type="molecule type" value="Transcribed_RNA"/>
</dbReference>
<reference evidence="1" key="1">
    <citation type="submission" date="2014-09" db="EMBL/GenBank/DDBJ databases">
        <authorList>
            <person name="Magalhaes I.L.F."/>
            <person name="Oliveira U."/>
            <person name="Santos F.R."/>
            <person name="Vidigal T.H.D.A."/>
            <person name="Brescovit A.D."/>
            <person name="Santos A.J."/>
        </authorList>
    </citation>
    <scope>NUCLEOTIDE SEQUENCE</scope>
    <source>
        <tissue evidence="1">Shoot tissue taken approximately 20 cm above the soil surface</tissue>
    </source>
</reference>